<dbReference type="EMBL" id="JNFQ01000003">
    <property type="protein sequence ID" value="KFG72336.1"/>
    <property type="molecule type" value="Genomic_DNA"/>
</dbReference>
<dbReference type="Proteomes" id="UP000029095">
    <property type="component" value="Unassembled WGS sequence"/>
</dbReference>
<feature type="region of interest" description="Disordered" evidence="1">
    <location>
        <begin position="165"/>
        <end position="190"/>
    </location>
</feature>
<evidence type="ECO:0000313" key="3">
    <source>
        <dbReference type="Proteomes" id="UP000029095"/>
    </source>
</evidence>
<evidence type="ECO:0000256" key="1">
    <source>
        <dbReference type="SAM" id="MobiDB-lite"/>
    </source>
</evidence>
<proteinExistence type="predicted"/>
<accession>A0A086MTW8</accession>
<keyword evidence="3" id="KW-1185">Reference proteome</keyword>
<dbReference type="AlphaFoldDB" id="A0A086MTW8"/>
<feature type="region of interest" description="Disordered" evidence="1">
    <location>
        <begin position="28"/>
        <end position="48"/>
    </location>
</feature>
<comment type="caution">
    <text evidence="2">The sequence shown here is derived from an EMBL/GenBank/DDBJ whole genome shotgun (WGS) entry which is preliminary data.</text>
</comment>
<feature type="compositionally biased region" description="Basic and acidic residues" evidence="1">
    <location>
        <begin position="37"/>
        <end position="48"/>
    </location>
</feature>
<sequence length="190" mass="20525">MRVAPAYRKALDRVPRSAAVRFLPVRSPTAVSTGPTKRGEDVKSERHDGHGDLAQHLCAQPLGCLVRLPQREDRGADLLDGDVELVAGPAHPVTHLGRERPALGAIQHHSRGEQPLGDEFARMPRDAAAVLVDRERSRSRWAPAIIRAGTACEANRSLSARSVLVYGRSPRTRGSTSPPRTRPSLHGAAA</sequence>
<dbReference type="HOGENOM" id="CLU_1427303_0_0_11"/>
<protein>
    <submittedName>
        <fullName evidence="2">Uncharacterized protein</fullName>
    </submittedName>
</protein>
<gene>
    <name evidence="2" type="ORF">FM21_29770</name>
</gene>
<evidence type="ECO:0000313" key="2">
    <source>
        <dbReference type="EMBL" id="KFG72336.1"/>
    </source>
</evidence>
<name>A0A086MTW8_9ACTN</name>
<dbReference type="STRING" id="1915400.FM21_29770"/>
<feature type="compositionally biased region" description="Low complexity" evidence="1">
    <location>
        <begin position="167"/>
        <end position="184"/>
    </location>
</feature>
<organism evidence="2 3">
    <name type="scientific">Streptomyces mutabilis</name>
    <dbReference type="NCBI Taxonomy" id="67332"/>
    <lineage>
        <taxon>Bacteria</taxon>
        <taxon>Bacillati</taxon>
        <taxon>Actinomycetota</taxon>
        <taxon>Actinomycetes</taxon>
        <taxon>Kitasatosporales</taxon>
        <taxon>Streptomycetaceae</taxon>
        <taxon>Streptomyces</taxon>
    </lineage>
</organism>
<reference evidence="2 3" key="1">
    <citation type="submission" date="2014-05" db="EMBL/GenBank/DDBJ databases">
        <title>Complete genome sequence of the Streptomyces mutabilis TRM45540.</title>
        <authorList>
            <person name="Luo X."/>
            <person name="Zhang L."/>
        </authorList>
    </citation>
    <scope>NUCLEOTIDE SEQUENCE [LARGE SCALE GENOMIC DNA]</scope>
    <source>
        <strain evidence="2 3">TRM45540</strain>
    </source>
</reference>